<reference evidence="2" key="2">
    <citation type="submission" date="2020-09" db="EMBL/GenBank/DDBJ databases">
        <authorList>
            <person name="Sun Q."/>
            <person name="Zhou Y."/>
        </authorList>
    </citation>
    <scope>NUCLEOTIDE SEQUENCE</scope>
    <source>
        <strain evidence="2">CGMCC 1.15095</strain>
    </source>
</reference>
<protein>
    <recommendedName>
        <fullName evidence="1">SnoaL-like domain-containing protein</fullName>
    </recommendedName>
</protein>
<feature type="domain" description="SnoaL-like" evidence="1">
    <location>
        <begin position="4"/>
        <end position="129"/>
    </location>
</feature>
<dbReference type="InterPro" id="IPR037401">
    <property type="entry name" value="SnoaL-like"/>
</dbReference>
<dbReference type="Gene3D" id="3.10.450.50">
    <property type="match status" value="1"/>
</dbReference>
<gene>
    <name evidence="2" type="ORF">GCM10011494_26690</name>
</gene>
<dbReference type="Pfam" id="PF13577">
    <property type="entry name" value="SnoaL_4"/>
    <property type="match status" value="1"/>
</dbReference>
<evidence type="ECO:0000313" key="3">
    <source>
        <dbReference type="Proteomes" id="UP000608154"/>
    </source>
</evidence>
<dbReference type="SUPFAM" id="SSF54427">
    <property type="entry name" value="NTF2-like"/>
    <property type="match status" value="1"/>
</dbReference>
<keyword evidence="3" id="KW-1185">Reference proteome</keyword>
<dbReference type="AlphaFoldDB" id="A0A916TUR6"/>
<name>A0A916TUR6_9SPHN</name>
<evidence type="ECO:0000313" key="2">
    <source>
        <dbReference type="EMBL" id="GGC06729.1"/>
    </source>
</evidence>
<proteinExistence type="predicted"/>
<reference evidence="2" key="1">
    <citation type="journal article" date="2014" name="Int. J. Syst. Evol. Microbiol.">
        <title>Complete genome sequence of Corynebacterium casei LMG S-19264T (=DSM 44701T), isolated from a smear-ripened cheese.</title>
        <authorList>
            <consortium name="US DOE Joint Genome Institute (JGI-PGF)"/>
            <person name="Walter F."/>
            <person name="Albersmeier A."/>
            <person name="Kalinowski J."/>
            <person name="Ruckert C."/>
        </authorList>
    </citation>
    <scope>NUCLEOTIDE SEQUENCE</scope>
    <source>
        <strain evidence="2">CGMCC 1.15095</strain>
    </source>
</reference>
<evidence type="ECO:0000259" key="1">
    <source>
        <dbReference type="Pfam" id="PF13577"/>
    </source>
</evidence>
<dbReference type="CDD" id="cd00531">
    <property type="entry name" value="NTF2_like"/>
    <property type="match status" value="1"/>
</dbReference>
<comment type="caution">
    <text evidence="2">The sequence shown here is derived from an EMBL/GenBank/DDBJ whole genome shotgun (WGS) entry which is preliminary data.</text>
</comment>
<dbReference type="InterPro" id="IPR032710">
    <property type="entry name" value="NTF2-like_dom_sf"/>
</dbReference>
<accession>A0A916TUR6</accession>
<sequence length="149" mass="16764">MFGITDYLAIQELVHRYPRLLDGGDLIGLGNLFAHAAVHLETLDEPIICDPAAITTMFADFLRLYNGIPRTRHLIVNLIVKPESAVLARATSTVLVVQQTPDFPLQPIITGDYRDRFEKVDGDWRFCERFITNDLFGDLSAHGKYEFGG</sequence>
<organism evidence="2 3">
    <name type="scientific">Novosphingobium endophyticum</name>
    <dbReference type="NCBI Taxonomy" id="1955250"/>
    <lineage>
        <taxon>Bacteria</taxon>
        <taxon>Pseudomonadati</taxon>
        <taxon>Pseudomonadota</taxon>
        <taxon>Alphaproteobacteria</taxon>
        <taxon>Sphingomonadales</taxon>
        <taxon>Sphingomonadaceae</taxon>
        <taxon>Novosphingobium</taxon>
    </lineage>
</organism>
<dbReference type="EMBL" id="BMHK01000018">
    <property type="protein sequence ID" value="GGC06729.1"/>
    <property type="molecule type" value="Genomic_DNA"/>
</dbReference>
<dbReference type="Proteomes" id="UP000608154">
    <property type="component" value="Unassembled WGS sequence"/>
</dbReference>